<gene>
    <name evidence="3" type="ORF">HJC23_000974</name>
</gene>
<dbReference type="AlphaFoldDB" id="A0ABD3QR46"/>
<sequence length="291" mass="32197">MILVRSILYLSTLLLFGSTSALLPIIDGGKSMPKLYDGWFNDQISKQASTSISKAISSGIRNMEVQFPPVPNVDEVKFGTPLNQKFGTQLVARDLNAKGGYKPGSKVSRNLLAYSNIYWAKKLAGSAAGGFGKPVGVLTAEAVDFDEVRNLGGLSRTGKIFQDEARKGGRNGESIVCINPGGEETWARLVSAHGQPNCPFLILNNSYSTSYDLGNQKGFEEVYYLKRISKGWVYRAFPGPWEAYLEKPDGTVELLQSYNKKPKLREVSELVRDTSFKRYAVFNDRWMGGRL</sequence>
<evidence type="ECO:0000313" key="3">
    <source>
        <dbReference type="EMBL" id="KAL3801536.1"/>
    </source>
</evidence>
<reference evidence="3 4" key="1">
    <citation type="journal article" date="2020" name="G3 (Bethesda)">
        <title>Improved Reference Genome for Cyclotella cryptica CCMP332, a Model for Cell Wall Morphogenesis, Salinity Adaptation, and Lipid Production in Diatoms (Bacillariophyta).</title>
        <authorList>
            <person name="Roberts W.R."/>
            <person name="Downey K.M."/>
            <person name="Ruck E.C."/>
            <person name="Traller J.C."/>
            <person name="Alverson A.J."/>
        </authorList>
    </citation>
    <scope>NUCLEOTIDE SEQUENCE [LARGE SCALE GENOMIC DNA]</scope>
    <source>
        <strain evidence="3 4">CCMP332</strain>
    </source>
</reference>
<feature type="chain" id="PRO_5044868569" description="DUF1995 domain-containing protein" evidence="1">
    <location>
        <begin position="22"/>
        <end position="291"/>
    </location>
</feature>
<comment type="caution">
    <text evidence="3">The sequence shown here is derived from an EMBL/GenBank/DDBJ whole genome shotgun (WGS) entry which is preliminary data.</text>
</comment>
<proteinExistence type="predicted"/>
<protein>
    <recommendedName>
        <fullName evidence="2">DUF1995 domain-containing protein</fullName>
    </recommendedName>
</protein>
<keyword evidence="1" id="KW-0732">Signal</keyword>
<dbReference type="InterPro" id="IPR018962">
    <property type="entry name" value="DUF1995"/>
</dbReference>
<feature type="domain" description="DUF1995" evidence="2">
    <location>
        <begin position="43"/>
        <end position="268"/>
    </location>
</feature>
<accession>A0ABD3QR46</accession>
<evidence type="ECO:0000259" key="2">
    <source>
        <dbReference type="Pfam" id="PF09353"/>
    </source>
</evidence>
<dbReference type="InterPro" id="IPR053021">
    <property type="entry name" value="Chloroplast_ADK"/>
</dbReference>
<name>A0ABD3QR46_9STRA</name>
<evidence type="ECO:0000313" key="4">
    <source>
        <dbReference type="Proteomes" id="UP001516023"/>
    </source>
</evidence>
<dbReference type="PANTHER" id="PTHR35509">
    <property type="entry name" value="DOMAIN PROTEIN, PUTATIVE (DUF1995)-RELATED"/>
    <property type="match status" value="1"/>
</dbReference>
<keyword evidence="4" id="KW-1185">Reference proteome</keyword>
<feature type="signal peptide" evidence="1">
    <location>
        <begin position="1"/>
        <end position="21"/>
    </location>
</feature>
<dbReference type="Proteomes" id="UP001516023">
    <property type="component" value="Unassembled WGS sequence"/>
</dbReference>
<dbReference type="EMBL" id="JABMIG020000026">
    <property type="protein sequence ID" value="KAL3801536.1"/>
    <property type="molecule type" value="Genomic_DNA"/>
</dbReference>
<evidence type="ECO:0000256" key="1">
    <source>
        <dbReference type="SAM" id="SignalP"/>
    </source>
</evidence>
<dbReference type="PANTHER" id="PTHR35509:SF4">
    <property type="entry name" value="DUF1995 DOMAIN-CONTAINING PROTEIN"/>
    <property type="match status" value="1"/>
</dbReference>
<organism evidence="3 4">
    <name type="scientific">Cyclotella cryptica</name>
    <dbReference type="NCBI Taxonomy" id="29204"/>
    <lineage>
        <taxon>Eukaryota</taxon>
        <taxon>Sar</taxon>
        <taxon>Stramenopiles</taxon>
        <taxon>Ochrophyta</taxon>
        <taxon>Bacillariophyta</taxon>
        <taxon>Coscinodiscophyceae</taxon>
        <taxon>Thalassiosirophycidae</taxon>
        <taxon>Stephanodiscales</taxon>
        <taxon>Stephanodiscaceae</taxon>
        <taxon>Cyclotella</taxon>
    </lineage>
</organism>
<dbReference type="Pfam" id="PF09353">
    <property type="entry name" value="DUF1995"/>
    <property type="match status" value="1"/>
</dbReference>